<evidence type="ECO:0000313" key="3">
    <source>
        <dbReference type="EMBL" id="WPH01259.1"/>
    </source>
</evidence>
<dbReference type="Proteomes" id="UP001303373">
    <property type="component" value="Chromosome 5"/>
</dbReference>
<keyword evidence="4" id="KW-1185">Reference proteome</keyword>
<dbReference type="Pfam" id="PF06985">
    <property type="entry name" value="HET"/>
    <property type="match status" value="1"/>
</dbReference>
<sequence>MRLLRTDSLTFGTFQRANRPPYVILSHRWSKNEDDEILMQGIIQGTATKKKAFAKLNGAMLEAQFYGYEWIWCDTCCIDKTSSAELSEAINSMFAWYKEADTCYVYISEPDISSVEDLPKSDWFSRGWTLQELLAPPFVEFYTHDWRLIANNLATEVVEILSRITLIDGAILMKTENISSVSIAERMSWAAHRVVSREEDMAYCLMGLFDVSMPMLYGEGGEKAFHRLQEHIMKDSNDHSIFAWRDEDADVDASHGLLADHPKHFAHSSEIIAKIRWEDTAPYQIGNRGLCINLHLSPGPNNTFIAALNCPFPSMPFNFSEGYLGIILEIMPATHNEYKRISLHKFNHVIERGLLTTVYVRQRQVNNKQPPWYWFQVGDATVSKFEIIKLSCFVRFPTPRKYFDDIAMRLASKSRNYFETSGFLSLFENTPSRVSGVVSFRVEKYETWPVTIWDLVIGGNLSQDPVFAVTKSKDSVEKLNGSWGELQPQAAGVLMEVTPEISVRVQTVCSLSESPFAIHIFDIEVITNRETGGVRTLCGRLRGRLGVYSRL</sequence>
<dbReference type="PANTHER" id="PTHR10622:SF10">
    <property type="entry name" value="HET DOMAIN-CONTAINING PROTEIN"/>
    <property type="match status" value="1"/>
</dbReference>
<dbReference type="AlphaFoldDB" id="A0AAQ3R828"/>
<name>A0AAQ3R828_9PEZI</name>
<dbReference type="EMBL" id="CP138584">
    <property type="protein sequence ID" value="WPH01259.1"/>
    <property type="molecule type" value="Genomic_DNA"/>
</dbReference>
<dbReference type="InterPro" id="IPR058525">
    <property type="entry name" value="DUF8212"/>
</dbReference>
<protein>
    <submittedName>
        <fullName evidence="3">HET-domain-containing protein</fullName>
    </submittedName>
</protein>
<evidence type="ECO:0000259" key="1">
    <source>
        <dbReference type="Pfam" id="PF06985"/>
    </source>
</evidence>
<reference evidence="3 4" key="1">
    <citation type="submission" date="2023-11" db="EMBL/GenBank/DDBJ databases">
        <title>An acidophilic fungus is an integral part of prey digestion in a carnivorous sundew plant.</title>
        <authorList>
            <person name="Tsai I.J."/>
        </authorList>
    </citation>
    <scope>NUCLEOTIDE SEQUENCE [LARGE SCALE GENOMIC DNA]</scope>
    <source>
        <strain evidence="3">169a</strain>
    </source>
</reference>
<dbReference type="Pfam" id="PF26640">
    <property type="entry name" value="DUF8212"/>
    <property type="match status" value="1"/>
</dbReference>
<dbReference type="InterPro" id="IPR010730">
    <property type="entry name" value="HET"/>
</dbReference>
<gene>
    <name evidence="3" type="ORF">R9X50_00409700</name>
</gene>
<feature type="domain" description="Heterokaryon incompatibility" evidence="1">
    <location>
        <begin position="22"/>
        <end position="113"/>
    </location>
</feature>
<accession>A0AAQ3R828</accession>
<feature type="domain" description="DUF8212" evidence="2">
    <location>
        <begin position="223"/>
        <end position="260"/>
    </location>
</feature>
<evidence type="ECO:0000313" key="4">
    <source>
        <dbReference type="Proteomes" id="UP001303373"/>
    </source>
</evidence>
<dbReference type="PANTHER" id="PTHR10622">
    <property type="entry name" value="HET DOMAIN-CONTAINING PROTEIN"/>
    <property type="match status" value="1"/>
</dbReference>
<proteinExistence type="predicted"/>
<organism evidence="3 4">
    <name type="scientific">Acrodontium crateriforme</name>
    <dbReference type="NCBI Taxonomy" id="150365"/>
    <lineage>
        <taxon>Eukaryota</taxon>
        <taxon>Fungi</taxon>
        <taxon>Dikarya</taxon>
        <taxon>Ascomycota</taxon>
        <taxon>Pezizomycotina</taxon>
        <taxon>Dothideomycetes</taxon>
        <taxon>Dothideomycetidae</taxon>
        <taxon>Mycosphaerellales</taxon>
        <taxon>Teratosphaeriaceae</taxon>
        <taxon>Acrodontium</taxon>
    </lineage>
</organism>
<evidence type="ECO:0000259" key="2">
    <source>
        <dbReference type="Pfam" id="PF26640"/>
    </source>
</evidence>